<comment type="caution">
    <text evidence="2">The sequence shown here is derived from an EMBL/GenBank/DDBJ whole genome shotgun (WGS) entry which is preliminary data.</text>
</comment>
<dbReference type="EMBL" id="CAMXCT010000338">
    <property type="protein sequence ID" value="CAI3977383.1"/>
    <property type="molecule type" value="Genomic_DNA"/>
</dbReference>
<dbReference type="Proteomes" id="UP001152797">
    <property type="component" value="Unassembled WGS sequence"/>
</dbReference>
<accession>A0A9P1BQ41</accession>
<keyword evidence="4" id="KW-1185">Reference proteome</keyword>
<organism evidence="2">
    <name type="scientific">Cladocopium goreaui</name>
    <dbReference type="NCBI Taxonomy" id="2562237"/>
    <lineage>
        <taxon>Eukaryota</taxon>
        <taxon>Sar</taxon>
        <taxon>Alveolata</taxon>
        <taxon>Dinophyceae</taxon>
        <taxon>Suessiales</taxon>
        <taxon>Symbiodiniaceae</taxon>
        <taxon>Cladocopium</taxon>
    </lineage>
</organism>
<dbReference type="AlphaFoldDB" id="A0A9P1BQ41"/>
<evidence type="ECO:0000313" key="4">
    <source>
        <dbReference type="Proteomes" id="UP001152797"/>
    </source>
</evidence>
<keyword evidence="1" id="KW-0732">Signal</keyword>
<sequence>MDVREALSRLSRRRALHGTLRLLVPLLWPQVAEASCQLRPEQFRSSMVLQGVEFDGAYALSISEALGCLQEVTTPLGPVNQSLHAIADFYEQFYAFRYICIDPAASSQSQEPPFDYGVYGTPRGGGASAEDAKVDLIHELRALAASLPPNPGINEWFPPANTIFARLRDAHVDWRNGGTKADTVLNQFVFILQDDATLAPVQIQVSSASSLEIDGYADARFISGEKEIESIDGLKPMQWFRVRVLENPAFNYAYKSLGSRANRMLNSGRVGFAWLGSHMGDVSTLKPSAEVRFKGGQNNTWTWTWLLLTRSLRSCPRQDAACIVELLKGPLKASGSLYRDAEEAFGQLREAHQHELVDEAPEMPDAAMLKRLAEDSGLRSLLRISEEHIPGTEAHARAMQQSRIPTEEAFPRRWFGDPALSPLGASYGYFQLQREDATGELFMVLKLTRFYLSEDEDATATGRVQMQFLNFWKDVVSTAQQHSVTRLLVDLSGNPGGFVDLAYLFVRALHPLLQFSEVCNEYDRPAGSLFEVWTQVNVTPLAIFLNSTKEAKKRMESLTPEKQEHLIKILHGVTKACISMDVLSYDDYMLIQSAIDTLDMGEMDAFTLQETVQVLSESAASFGNPFTLYLTAFSERGKPFDPFRQLRTAQRGGRETTLTARFRVEDCVSVYTKEFVDALEGVENPFSDILFLSDGLCGSSCDTASRTAYMLSQRMEHGTLEAPGSIPKIRFVTFGGLGGSASSAKRSLSATAYPGGNVMSAAMGLLYNPVFSAAALGYLAATWAGLQQMKAQIDVFRQRIPQYPFFWEQLPKYPQSEMYQNALGMDALPSEYYFFPTDLFLPEWFANVAGARPSSWNETELRRLHQAAAQGFQRTSPRLITALRGIGDTRDLKLAAVILTSAMAVFGLTWRSWRRRTSHGSLTLLSSSESEDP</sequence>
<name>A0A9P1BQ41_9DINO</name>
<gene>
    <name evidence="2" type="ORF">C1SCF055_LOCUS5527</name>
</gene>
<dbReference type="EMBL" id="CAMXCT030000338">
    <property type="protein sequence ID" value="CAL4764695.1"/>
    <property type="molecule type" value="Genomic_DNA"/>
</dbReference>
<evidence type="ECO:0000313" key="2">
    <source>
        <dbReference type="EMBL" id="CAI3977383.1"/>
    </source>
</evidence>
<evidence type="ECO:0000313" key="3">
    <source>
        <dbReference type="EMBL" id="CAL4764695.1"/>
    </source>
</evidence>
<dbReference type="EMBL" id="CAMXCT020000338">
    <property type="protein sequence ID" value="CAL1130758.1"/>
    <property type="molecule type" value="Genomic_DNA"/>
</dbReference>
<evidence type="ECO:0000256" key="1">
    <source>
        <dbReference type="SAM" id="SignalP"/>
    </source>
</evidence>
<dbReference type="OrthoDB" id="416505at2759"/>
<reference evidence="2" key="1">
    <citation type="submission" date="2022-10" db="EMBL/GenBank/DDBJ databases">
        <authorList>
            <person name="Chen Y."/>
            <person name="Dougan E. K."/>
            <person name="Chan C."/>
            <person name="Rhodes N."/>
            <person name="Thang M."/>
        </authorList>
    </citation>
    <scope>NUCLEOTIDE SEQUENCE</scope>
</reference>
<protein>
    <submittedName>
        <fullName evidence="3">SHSP domain-containing protein</fullName>
    </submittedName>
</protein>
<proteinExistence type="predicted"/>
<feature type="signal peptide" evidence="1">
    <location>
        <begin position="1"/>
        <end position="34"/>
    </location>
</feature>
<reference evidence="3 4" key="2">
    <citation type="submission" date="2024-05" db="EMBL/GenBank/DDBJ databases">
        <authorList>
            <person name="Chen Y."/>
            <person name="Shah S."/>
            <person name="Dougan E. K."/>
            <person name="Thang M."/>
            <person name="Chan C."/>
        </authorList>
    </citation>
    <scope>NUCLEOTIDE SEQUENCE [LARGE SCALE GENOMIC DNA]</scope>
</reference>
<feature type="chain" id="PRO_5043269668" evidence="1">
    <location>
        <begin position="35"/>
        <end position="933"/>
    </location>
</feature>